<evidence type="ECO:0000313" key="4">
    <source>
        <dbReference type="Proteomes" id="UP000784294"/>
    </source>
</evidence>
<protein>
    <submittedName>
        <fullName evidence="3">Uncharacterized protein</fullName>
    </submittedName>
</protein>
<proteinExistence type="predicted"/>
<evidence type="ECO:0000256" key="1">
    <source>
        <dbReference type="SAM" id="Coils"/>
    </source>
</evidence>
<keyword evidence="4" id="KW-1185">Reference proteome</keyword>
<sequence length="201" mass="23445">MSDFDLHSRPFFHFIFYSQLAEYEELEKSLREALSRVSQRERQLAAGEIELVRLRNETMQEIDSKRRELNAVGQRTAREAEQRIRLEREQRDYWKNMADEWHQKCIQLEKEPPKRGPVRSSSASRGLSTGSPVDATCPDENQKSVITTNNESNPSTVQLQVELARLSGQLVACEERVANTEHRLAEANSGRLRYRRLWMRA</sequence>
<keyword evidence="1" id="KW-0175">Coiled coil</keyword>
<gene>
    <name evidence="3" type="ORF">PXEA_LOCUS2876</name>
</gene>
<dbReference type="OrthoDB" id="6266894at2759"/>
<accession>A0A3S5B032</accession>
<dbReference type="AlphaFoldDB" id="A0A3S5B032"/>
<feature type="non-terminal residue" evidence="3">
    <location>
        <position position="201"/>
    </location>
</feature>
<evidence type="ECO:0000256" key="2">
    <source>
        <dbReference type="SAM" id="MobiDB-lite"/>
    </source>
</evidence>
<dbReference type="Proteomes" id="UP000784294">
    <property type="component" value="Unassembled WGS sequence"/>
</dbReference>
<feature type="compositionally biased region" description="Low complexity" evidence="2">
    <location>
        <begin position="119"/>
        <end position="131"/>
    </location>
</feature>
<reference evidence="3" key="1">
    <citation type="submission" date="2018-11" db="EMBL/GenBank/DDBJ databases">
        <authorList>
            <consortium name="Pathogen Informatics"/>
        </authorList>
    </citation>
    <scope>NUCLEOTIDE SEQUENCE</scope>
</reference>
<organism evidence="3 4">
    <name type="scientific">Protopolystoma xenopodis</name>
    <dbReference type="NCBI Taxonomy" id="117903"/>
    <lineage>
        <taxon>Eukaryota</taxon>
        <taxon>Metazoa</taxon>
        <taxon>Spiralia</taxon>
        <taxon>Lophotrochozoa</taxon>
        <taxon>Platyhelminthes</taxon>
        <taxon>Monogenea</taxon>
        <taxon>Polyopisthocotylea</taxon>
        <taxon>Polystomatidea</taxon>
        <taxon>Polystomatidae</taxon>
        <taxon>Protopolystoma</taxon>
    </lineage>
</organism>
<evidence type="ECO:0000313" key="3">
    <source>
        <dbReference type="EMBL" id="VEL09436.1"/>
    </source>
</evidence>
<feature type="coiled-coil region" evidence="1">
    <location>
        <begin position="20"/>
        <end position="57"/>
    </location>
</feature>
<feature type="region of interest" description="Disordered" evidence="2">
    <location>
        <begin position="107"/>
        <end position="140"/>
    </location>
</feature>
<dbReference type="EMBL" id="CAAALY010006319">
    <property type="protein sequence ID" value="VEL09436.1"/>
    <property type="molecule type" value="Genomic_DNA"/>
</dbReference>
<comment type="caution">
    <text evidence="3">The sequence shown here is derived from an EMBL/GenBank/DDBJ whole genome shotgun (WGS) entry which is preliminary data.</text>
</comment>
<name>A0A3S5B032_9PLAT</name>